<reference evidence="3" key="1">
    <citation type="journal article" date="2015" name="Nature">
        <title>Complex archaea that bridge the gap between prokaryotes and eukaryotes.</title>
        <authorList>
            <person name="Spang A."/>
            <person name="Saw J.H."/>
            <person name="Jorgensen S.L."/>
            <person name="Zaremba-Niedzwiedzka K."/>
            <person name="Martijn J."/>
            <person name="Lind A.E."/>
            <person name="van Eijk R."/>
            <person name="Schleper C."/>
            <person name="Guy L."/>
            <person name="Ettema T.J."/>
        </authorList>
    </citation>
    <scope>NUCLEOTIDE SEQUENCE</scope>
</reference>
<dbReference type="GO" id="GO:0015074">
    <property type="term" value="P:DNA integration"/>
    <property type="evidence" value="ECO:0007669"/>
    <property type="project" value="InterPro"/>
</dbReference>
<evidence type="ECO:0000256" key="1">
    <source>
        <dbReference type="ARBA" id="ARBA00023172"/>
    </source>
</evidence>
<dbReference type="SUPFAM" id="SSF56349">
    <property type="entry name" value="DNA breaking-rejoining enzymes"/>
    <property type="match status" value="1"/>
</dbReference>
<dbReference type="InterPro" id="IPR013762">
    <property type="entry name" value="Integrase-like_cat_sf"/>
</dbReference>
<dbReference type="InterPro" id="IPR050090">
    <property type="entry name" value="Tyrosine_recombinase_XerCD"/>
</dbReference>
<evidence type="ECO:0000313" key="3">
    <source>
        <dbReference type="EMBL" id="KKL65918.1"/>
    </source>
</evidence>
<proteinExistence type="predicted"/>
<evidence type="ECO:0000259" key="2">
    <source>
        <dbReference type="PROSITE" id="PS51898"/>
    </source>
</evidence>
<dbReference type="CDD" id="cd00397">
    <property type="entry name" value="DNA_BRE_C"/>
    <property type="match status" value="1"/>
</dbReference>
<accession>A0A0F9DVL5</accession>
<dbReference type="AlphaFoldDB" id="A0A0F9DVL5"/>
<protein>
    <recommendedName>
        <fullName evidence="2">Tyr recombinase domain-containing protein</fullName>
    </recommendedName>
</protein>
<dbReference type="PANTHER" id="PTHR30349">
    <property type="entry name" value="PHAGE INTEGRASE-RELATED"/>
    <property type="match status" value="1"/>
</dbReference>
<dbReference type="PANTHER" id="PTHR30349:SF64">
    <property type="entry name" value="PROPHAGE INTEGRASE INTD-RELATED"/>
    <property type="match status" value="1"/>
</dbReference>
<dbReference type="InterPro" id="IPR002104">
    <property type="entry name" value="Integrase_catalytic"/>
</dbReference>
<feature type="domain" description="Tyr recombinase" evidence="2">
    <location>
        <begin position="44"/>
        <end position="213"/>
    </location>
</feature>
<dbReference type="Pfam" id="PF00589">
    <property type="entry name" value="Phage_integrase"/>
    <property type="match status" value="1"/>
</dbReference>
<organism evidence="3">
    <name type="scientific">marine sediment metagenome</name>
    <dbReference type="NCBI Taxonomy" id="412755"/>
    <lineage>
        <taxon>unclassified sequences</taxon>
        <taxon>metagenomes</taxon>
        <taxon>ecological metagenomes</taxon>
    </lineage>
</organism>
<dbReference type="InterPro" id="IPR011010">
    <property type="entry name" value="DNA_brk_join_enz"/>
</dbReference>
<dbReference type="Gene3D" id="1.10.443.10">
    <property type="entry name" value="Intergrase catalytic core"/>
    <property type="match status" value="1"/>
</dbReference>
<gene>
    <name evidence="3" type="ORF">LCGC14_2150150</name>
</gene>
<comment type="caution">
    <text evidence="3">The sequence shown here is derived from an EMBL/GenBank/DDBJ whole genome shotgun (WGS) entry which is preliminary data.</text>
</comment>
<dbReference type="EMBL" id="LAZR01027377">
    <property type="protein sequence ID" value="KKL65918.1"/>
    <property type="molecule type" value="Genomic_DNA"/>
</dbReference>
<sequence length="218" mass="24140">MGQPPPDTNSSRKQLRTALKHYWTMSGRIDPPARAVRVPPKPRGICRAIEPDDARILVKTALGWHPQGLAVLFGLYMALRAGEIASARWDRFSPEFDWYTVTGKGDVTATIPVHPVLCAELAGYQSAYVYLFPGSRRRAYVTATTVWQWTRDVAVEAGIGQIQTHQLRHTALATANDATGDLRATQAFARHARPETTAIYTRATAARLRAVVDALDYL</sequence>
<name>A0A0F9DVL5_9ZZZZ</name>
<dbReference type="GO" id="GO:0003677">
    <property type="term" value="F:DNA binding"/>
    <property type="evidence" value="ECO:0007669"/>
    <property type="project" value="InterPro"/>
</dbReference>
<keyword evidence="1" id="KW-0233">DNA recombination</keyword>
<dbReference type="PROSITE" id="PS51898">
    <property type="entry name" value="TYR_RECOMBINASE"/>
    <property type="match status" value="1"/>
</dbReference>
<dbReference type="GO" id="GO:0006310">
    <property type="term" value="P:DNA recombination"/>
    <property type="evidence" value="ECO:0007669"/>
    <property type="project" value="UniProtKB-KW"/>
</dbReference>